<keyword evidence="11" id="KW-1185">Reference proteome</keyword>
<gene>
    <name evidence="10" type="ORF">PFICI_03425</name>
</gene>
<dbReference type="SMART" id="SM00388">
    <property type="entry name" value="HisKA"/>
    <property type="match status" value="1"/>
</dbReference>
<dbReference type="GO" id="GO:0005886">
    <property type="term" value="C:plasma membrane"/>
    <property type="evidence" value="ECO:0007669"/>
    <property type="project" value="TreeGrafter"/>
</dbReference>
<dbReference type="CDD" id="cd00082">
    <property type="entry name" value="HisKA"/>
    <property type="match status" value="1"/>
</dbReference>
<feature type="region of interest" description="Disordered" evidence="7">
    <location>
        <begin position="419"/>
        <end position="463"/>
    </location>
</feature>
<dbReference type="CDD" id="cd17546">
    <property type="entry name" value="REC_hyHK_CKI1_RcsC-like"/>
    <property type="match status" value="1"/>
</dbReference>
<proteinExistence type="predicted"/>
<evidence type="ECO:0000256" key="7">
    <source>
        <dbReference type="SAM" id="MobiDB-lite"/>
    </source>
</evidence>
<feature type="modified residue" description="4-aspartylphosphate" evidence="6">
    <location>
        <position position="1182"/>
    </location>
</feature>
<evidence type="ECO:0000313" key="10">
    <source>
        <dbReference type="EMBL" id="ETS85400.1"/>
    </source>
</evidence>
<feature type="compositionally biased region" description="Polar residues" evidence="7">
    <location>
        <begin position="449"/>
        <end position="458"/>
    </location>
</feature>
<dbReference type="Gene3D" id="3.30.565.10">
    <property type="entry name" value="Histidine kinase-like ATPase, C-terminal domain"/>
    <property type="match status" value="1"/>
</dbReference>
<keyword evidence="3 6" id="KW-0597">Phosphoprotein</keyword>
<dbReference type="KEGG" id="pfy:PFICI_03425"/>
<dbReference type="OMA" id="SHRARWF"/>
<evidence type="ECO:0000259" key="9">
    <source>
        <dbReference type="PROSITE" id="PS50110"/>
    </source>
</evidence>
<dbReference type="AlphaFoldDB" id="W3XH89"/>
<dbReference type="eggNOG" id="KOG0519">
    <property type="taxonomic scope" value="Eukaryota"/>
</dbReference>
<keyword evidence="5" id="KW-0418">Kinase</keyword>
<dbReference type="InterPro" id="IPR003661">
    <property type="entry name" value="HisK_dim/P_dom"/>
</dbReference>
<feature type="compositionally biased region" description="Basic and acidic residues" evidence="7">
    <location>
        <begin position="1080"/>
        <end position="1091"/>
    </location>
</feature>
<feature type="compositionally biased region" description="Low complexity" evidence="7">
    <location>
        <begin position="375"/>
        <end position="387"/>
    </location>
</feature>
<keyword evidence="4" id="KW-0808">Transferase</keyword>
<dbReference type="InterPro" id="IPR004358">
    <property type="entry name" value="Sig_transdc_His_kin-like_C"/>
</dbReference>
<dbReference type="Pfam" id="PF00072">
    <property type="entry name" value="Response_reg"/>
    <property type="match status" value="1"/>
</dbReference>
<dbReference type="SUPFAM" id="SSF52172">
    <property type="entry name" value="CheY-like"/>
    <property type="match status" value="1"/>
</dbReference>
<feature type="compositionally biased region" description="Polar residues" evidence="7">
    <location>
        <begin position="1043"/>
        <end position="1069"/>
    </location>
</feature>
<feature type="compositionally biased region" description="Polar residues" evidence="7">
    <location>
        <begin position="1094"/>
        <end position="1108"/>
    </location>
</feature>
<dbReference type="Gene3D" id="3.40.50.2300">
    <property type="match status" value="1"/>
</dbReference>
<sequence length="1255" mass="136943">MAATKTISEVGRAREMFRYAASQLVGIEYQKHAALIESSSLRTSQDTVLTGLAELIAVRLGAARATISMFDQRWQYVIAEATPRLSLSPSAKSTDRGGLLLCGTAVPRSQSICSQVVTRHLGDSLVQGAQDLSVFIVGDVLPRLEENPYFNHWPHPFYAAVPIQTPRGIDIGVLTVYGNQANAELDEIDVSFMQDVSRTIMEYLGAVRAREGHRRANRMVRGVGSFVEGEASLSGWKDGTNVESFLNDAKLSEGALNAKQQGIQKQQLGIGKLNSDATIDDKETELVSPISMPDRDQSPTDNEMDSELALAQHTFSKAANILRESMEIEGVLFLDAAISSFGGGVRRGDGRHGSSSSSSDDSQNSTSRKDADTPASALAFSNSSDSSIDGTSQLQGRSPITERLLAKFIKHYPQGHTFNFDENGTVSSSESASEESAGTARGSLHLAHQGTSGRSRSNLPKRGGVFKKTGAADSVAQLFPGARSVAFIPVWDSHKHRWFAGGFIYTKSASRTFTTEGELSYVAAFSSIIMAEVHRRRAISTDKSKSDLLGSLSHELRSPLHGVVLGAELLQDTELDIFQKDVLNSMESCCRTLVDTIDHLLDWTKINKFRQHSAAENKSGKGPRRRGTSDGVNMSIETGMMTTTSEVNIAAVAEQVVESIFAGHTFQVMSVRRMAEDSGTTDVMTRAIRAHDGLEALEIMKSGSGEGSEFQVPLGGVILILSIDPNLPWTFITQPGALRRILMNLLGNSLRFTKQGFVEVHLRQEPPSTSRPNSRRLVVVTVTDSGRGIGHEFLQHQLFKPFTQEDTLGAGAGLGLSLVKNIVTSLRGSINAKSKPSEGCTMTVKLPLQTASPSEKDAMNDEAQAQFAADIAELQGLRVSIVGYPSASDQSLKATIKDGLLRERSTLMEVCKDWLRMRVIEPHEATKLIPDLILCGERFIEPGITELREGDITPTVIICRNALMARSMATSPKYSIRAGNGVLDFISQPVGPRKLAKVLLQCFKQWTKLQETAMSTQAPSDMNYSESANSPMEEPRDILFAQSTRSAPETSDTSADSSRPRSSAETQRQVVEESISPLRDPIDLDRDRHAETPQPDQTAIAPNTNTTEHGVGEEGKSQNLEIRLKQSHKARYLLVEDNAINMKILIAYMRKLGHRYDTANNGQEALEAFQKGAGQYKCILMDISMPVMDGFESSRRIRAHEKENGFARCKIYALTGLASESAQQEAFSSGIDLCLAKPVKLKELSGILDERRPSD</sequence>
<feature type="region of interest" description="Disordered" evidence="7">
    <location>
        <begin position="284"/>
        <end position="305"/>
    </location>
</feature>
<feature type="region of interest" description="Disordered" evidence="7">
    <location>
        <begin position="1043"/>
        <end position="1117"/>
    </location>
</feature>
<dbReference type="EMBL" id="KI912110">
    <property type="protein sequence ID" value="ETS85400.1"/>
    <property type="molecule type" value="Genomic_DNA"/>
</dbReference>
<evidence type="ECO:0000256" key="6">
    <source>
        <dbReference type="PROSITE-ProRule" id="PRU00169"/>
    </source>
</evidence>
<dbReference type="InterPro" id="IPR003594">
    <property type="entry name" value="HATPase_dom"/>
</dbReference>
<feature type="compositionally biased region" description="Low complexity" evidence="7">
    <location>
        <begin position="353"/>
        <end position="366"/>
    </location>
</feature>
<comment type="catalytic activity">
    <reaction evidence="1">
        <text>ATP + protein L-histidine = ADP + protein N-phospho-L-histidine.</text>
        <dbReference type="EC" id="2.7.13.3"/>
    </reaction>
</comment>
<evidence type="ECO:0000256" key="2">
    <source>
        <dbReference type="ARBA" id="ARBA00012438"/>
    </source>
</evidence>
<dbReference type="Gene3D" id="1.10.287.130">
    <property type="match status" value="1"/>
</dbReference>
<dbReference type="InParanoid" id="W3XH89"/>
<dbReference type="GeneID" id="19268438"/>
<evidence type="ECO:0000256" key="1">
    <source>
        <dbReference type="ARBA" id="ARBA00000085"/>
    </source>
</evidence>
<dbReference type="PANTHER" id="PTHR43047:SF72">
    <property type="entry name" value="OSMOSENSING HISTIDINE PROTEIN KINASE SLN1"/>
    <property type="match status" value="1"/>
</dbReference>
<dbReference type="SMART" id="SM00387">
    <property type="entry name" value="HATPase_c"/>
    <property type="match status" value="1"/>
</dbReference>
<evidence type="ECO:0000256" key="5">
    <source>
        <dbReference type="ARBA" id="ARBA00022777"/>
    </source>
</evidence>
<name>W3XH89_PESFW</name>
<evidence type="ECO:0000259" key="8">
    <source>
        <dbReference type="PROSITE" id="PS50109"/>
    </source>
</evidence>
<evidence type="ECO:0000313" key="11">
    <source>
        <dbReference type="Proteomes" id="UP000030651"/>
    </source>
</evidence>
<dbReference type="PROSITE" id="PS50109">
    <property type="entry name" value="HIS_KIN"/>
    <property type="match status" value="1"/>
</dbReference>
<dbReference type="InterPro" id="IPR001789">
    <property type="entry name" value="Sig_transdc_resp-reg_receiver"/>
</dbReference>
<feature type="domain" description="Response regulatory" evidence="9">
    <location>
        <begin position="1131"/>
        <end position="1252"/>
    </location>
</feature>
<dbReference type="GO" id="GO:0009927">
    <property type="term" value="F:histidine phosphotransfer kinase activity"/>
    <property type="evidence" value="ECO:0007669"/>
    <property type="project" value="TreeGrafter"/>
</dbReference>
<dbReference type="PRINTS" id="PR00344">
    <property type="entry name" value="BCTRLSENSOR"/>
</dbReference>
<dbReference type="Proteomes" id="UP000030651">
    <property type="component" value="Unassembled WGS sequence"/>
</dbReference>
<dbReference type="InterPro" id="IPR011006">
    <property type="entry name" value="CheY-like_superfamily"/>
</dbReference>
<dbReference type="Pfam" id="PF00512">
    <property type="entry name" value="HisKA"/>
    <property type="match status" value="1"/>
</dbReference>
<organism evidence="10 11">
    <name type="scientific">Pestalotiopsis fici (strain W106-1 / CGMCC3.15140)</name>
    <dbReference type="NCBI Taxonomy" id="1229662"/>
    <lineage>
        <taxon>Eukaryota</taxon>
        <taxon>Fungi</taxon>
        <taxon>Dikarya</taxon>
        <taxon>Ascomycota</taxon>
        <taxon>Pezizomycotina</taxon>
        <taxon>Sordariomycetes</taxon>
        <taxon>Xylariomycetidae</taxon>
        <taxon>Amphisphaeriales</taxon>
        <taxon>Sporocadaceae</taxon>
        <taxon>Pestalotiopsis</taxon>
    </lineage>
</organism>
<reference evidence="11" key="1">
    <citation type="journal article" date="2015" name="BMC Genomics">
        <title>Genomic and transcriptomic analysis of the endophytic fungus Pestalotiopsis fici reveals its lifestyle and high potential for synthesis of natural products.</title>
        <authorList>
            <person name="Wang X."/>
            <person name="Zhang X."/>
            <person name="Liu L."/>
            <person name="Xiang M."/>
            <person name="Wang W."/>
            <person name="Sun X."/>
            <person name="Che Y."/>
            <person name="Guo L."/>
            <person name="Liu G."/>
            <person name="Guo L."/>
            <person name="Wang C."/>
            <person name="Yin W.B."/>
            <person name="Stadler M."/>
            <person name="Zhang X."/>
            <person name="Liu X."/>
        </authorList>
    </citation>
    <scope>NUCLEOTIDE SEQUENCE [LARGE SCALE GENOMIC DNA]</scope>
    <source>
        <strain evidence="11">W106-1 / CGMCC3.15140</strain>
    </source>
</reference>
<dbReference type="OrthoDB" id="303614at2759"/>
<dbReference type="HOGENOM" id="CLU_002763_0_0_1"/>
<dbReference type="InterPro" id="IPR036097">
    <property type="entry name" value="HisK_dim/P_sf"/>
</dbReference>
<evidence type="ECO:0000256" key="4">
    <source>
        <dbReference type="ARBA" id="ARBA00022679"/>
    </source>
</evidence>
<evidence type="ECO:0000256" key="3">
    <source>
        <dbReference type="ARBA" id="ARBA00022553"/>
    </source>
</evidence>
<feature type="domain" description="Histidine kinase" evidence="8">
    <location>
        <begin position="551"/>
        <end position="850"/>
    </location>
</feature>
<dbReference type="SUPFAM" id="SSF55874">
    <property type="entry name" value="ATPase domain of HSP90 chaperone/DNA topoisomerase II/histidine kinase"/>
    <property type="match status" value="1"/>
</dbReference>
<dbReference type="RefSeq" id="XP_007830197.1">
    <property type="nucleotide sequence ID" value="XM_007832006.1"/>
</dbReference>
<dbReference type="Gene3D" id="3.30.450.40">
    <property type="match status" value="1"/>
</dbReference>
<dbReference type="GO" id="GO:0000155">
    <property type="term" value="F:phosphorelay sensor kinase activity"/>
    <property type="evidence" value="ECO:0007669"/>
    <property type="project" value="InterPro"/>
</dbReference>
<dbReference type="InterPro" id="IPR036890">
    <property type="entry name" value="HATPase_C_sf"/>
</dbReference>
<feature type="region of interest" description="Disordered" evidence="7">
    <location>
        <begin position="613"/>
        <end position="632"/>
    </location>
</feature>
<dbReference type="PANTHER" id="PTHR43047">
    <property type="entry name" value="TWO-COMPONENT HISTIDINE PROTEIN KINASE"/>
    <property type="match status" value="1"/>
</dbReference>
<dbReference type="SUPFAM" id="SSF47384">
    <property type="entry name" value="Homodimeric domain of signal transducing histidine kinase"/>
    <property type="match status" value="1"/>
</dbReference>
<dbReference type="InterPro" id="IPR029016">
    <property type="entry name" value="GAF-like_dom_sf"/>
</dbReference>
<dbReference type="EC" id="2.7.13.3" evidence="2"/>
<dbReference type="PROSITE" id="PS50110">
    <property type="entry name" value="RESPONSE_REGULATORY"/>
    <property type="match status" value="1"/>
</dbReference>
<accession>W3XH89</accession>
<dbReference type="SMART" id="SM00448">
    <property type="entry name" value="REC"/>
    <property type="match status" value="1"/>
</dbReference>
<protein>
    <recommendedName>
        <fullName evidence="2">histidine kinase</fullName>
        <ecNumber evidence="2">2.7.13.3</ecNumber>
    </recommendedName>
</protein>
<dbReference type="InterPro" id="IPR005467">
    <property type="entry name" value="His_kinase_dom"/>
</dbReference>
<dbReference type="Pfam" id="PF02518">
    <property type="entry name" value="HATPase_c"/>
    <property type="match status" value="1"/>
</dbReference>
<feature type="compositionally biased region" description="Low complexity" evidence="7">
    <location>
        <begin position="427"/>
        <end position="437"/>
    </location>
</feature>
<feature type="region of interest" description="Disordered" evidence="7">
    <location>
        <begin position="345"/>
        <end position="396"/>
    </location>
</feature>
<dbReference type="SUPFAM" id="SSF55781">
    <property type="entry name" value="GAF domain-like"/>
    <property type="match status" value="1"/>
</dbReference>